<name>A0A150QZ41_SORCE</name>
<evidence type="ECO:0000256" key="1">
    <source>
        <dbReference type="SAM" id="MobiDB-lite"/>
    </source>
</evidence>
<sequence>MPAPGPLAAESLLPVLGPAPPPPASDDPSEVPDPHATSSGSKAVPVSSLNVIGRKDIAGLAGSTGLGMGVLERSSRVFPHRERRTALRTLFLQLEITL</sequence>
<gene>
    <name evidence="2" type="ORF">BE15_43305</name>
</gene>
<comment type="caution">
    <text evidence="2">The sequence shown here is derived from an EMBL/GenBank/DDBJ whole genome shotgun (WGS) entry which is preliminary data.</text>
</comment>
<dbReference type="Proteomes" id="UP000075260">
    <property type="component" value="Unassembled WGS sequence"/>
</dbReference>
<proteinExistence type="predicted"/>
<evidence type="ECO:0000313" key="3">
    <source>
        <dbReference type="Proteomes" id="UP000075260"/>
    </source>
</evidence>
<accession>A0A150QZ41</accession>
<dbReference type="AlphaFoldDB" id="A0A150QZ41"/>
<protein>
    <submittedName>
        <fullName evidence="2">Uncharacterized protein</fullName>
    </submittedName>
</protein>
<dbReference type="EMBL" id="JEMA01000207">
    <property type="protein sequence ID" value="KYF73192.1"/>
    <property type="molecule type" value="Genomic_DNA"/>
</dbReference>
<reference evidence="2 3" key="1">
    <citation type="submission" date="2014-02" db="EMBL/GenBank/DDBJ databases">
        <title>The small core and large imbalanced accessory genome model reveals a collaborative survival strategy of Sorangium cellulosum strains in nature.</title>
        <authorList>
            <person name="Han K."/>
            <person name="Peng R."/>
            <person name="Blom J."/>
            <person name="Li Y.-Z."/>
        </authorList>
    </citation>
    <scope>NUCLEOTIDE SEQUENCE [LARGE SCALE GENOMIC DNA]</scope>
    <source>
        <strain evidence="2 3">So0008-312</strain>
    </source>
</reference>
<organism evidence="2 3">
    <name type="scientific">Sorangium cellulosum</name>
    <name type="common">Polyangium cellulosum</name>
    <dbReference type="NCBI Taxonomy" id="56"/>
    <lineage>
        <taxon>Bacteria</taxon>
        <taxon>Pseudomonadati</taxon>
        <taxon>Myxococcota</taxon>
        <taxon>Polyangia</taxon>
        <taxon>Polyangiales</taxon>
        <taxon>Polyangiaceae</taxon>
        <taxon>Sorangium</taxon>
    </lineage>
</organism>
<feature type="region of interest" description="Disordered" evidence="1">
    <location>
        <begin position="1"/>
        <end position="44"/>
    </location>
</feature>
<evidence type="ECO:0000313" key="2">
    <source>
        <dbReference type="EMBL" id="KYF73192.1"/>
    </source>
</evidence>